<reference evidence="6 7" key="1">
    <citation type="submission" date="2020-03" db="EMBL/GenBank/DDBJ databases">
        <title>Metabolic flexibility allows generalist bacteria to become dominant in a frequently disturbed ecosystem.</title>
        <authorList>
            <person name="Chen Y.-J."/>
            <person name="Leung P.M."/>
            <person name="Bay S.K."/>
            <person name="Hugenholtz P."/>
            <person name="Kessler A.J."/>
            <person name="Shelley G."/>
            <person name="Waite D.W."/>
            <person name="Cook P.L."/>
            <person name="Greening C."/>
        </authorList>
    </citation>
    <scope>NUCLEOTIDE SEQUENCE [LARGE SCALE GENOMIC DNA]</scope>
    <source>
        <strain evidence="6">SS_bin_28</strain>
    </source>
</reference>
<gene>
    <name evidence="6" type="ORF">HKN21_14490</name>
</gene>
<dbReference type="CDD" id="cd07078">
    <property type="entry name" value="ALDH"/>
    <property type="match status" value="1"/>
</dbReference>
<keyword evidence="2 4" id="KW-0560">Oxidoreductase</keyword>
<evidence type="ECO:0000256" key="2">
    <source>
        <dbReference type="ARBA" id="ARBA00023002"/>
    </source>
</evidence>
<dbReference type="Pfam" id="PF00171">
    <property type="entry name" value="Aldedh"/>
    <property type="match status" value="1"/>
</dbReference>
<accession>A0A7Y2H3C4</accession>
<dbReference type="InterPro" id="IPR016163">
    <property type="entry name" value="Ald_DH_C"/>
</dbReference>
<feature type="domain" description="Aldehyde dehydrogenase" evidence="5">
    <location>
        <begin position="8"/>
        <end position="452"/>
    </location>
</feature>
<evidence type="ECO:0000256" key="3">
    <source>
        <dbReference type="PROSITE-ProRule" id="PRU10007"/>
    </source>
</evidence>
<sequence>MTVTLSDQLVSLNPATGEPVGSVVVTAPEAISGMVDQARKAQKAWAALTLEERGAQLKAAGEALEAKAVEIGTTLTQEMGKPLREGIGEVKSCARGMASTVDEIAAALQPVVTEDKRTKSHVFYDAFGVCAAIAPWNFPVAMPHSLVIPALMAGNAVILKPSEETPLSAQAYADVLNEFLPAGVLTVVHGADEQGKALVNADVDLIAFTGSRETGKKILENASRDLKRVVLELGGKDPMIVLDDANLEEAAKFAVMNSFRNAGQVCVSTERIYVDERVATEFENLMKTMTENLKQGDGQEEGTQIGPMINDRQRAHVLKQLELAKNEGARVVTGSDAHPERFIVPTILSDLNPAMAIMRDETFGPIACVVRYQSEEDAVRQANDTPFGLGAAVFGEEEHALKVARHLDAGMIGVNKSCGGASGTPWVGAKESGYGYHGSDEGHRQFAQVRVVSVPKG</sequence>
<feature type="active site" evidence="3">
    <location>
        <position position="232"/>
    </location>
</feature>
<comment type="caution">
    <text evidence="6">The sequence shown here is derived from an EMBL/GenBank/DDBJ whole genome shotgun (WGS) entry which is preliminary data.</text>
</comment>
<proteinExistence type="inferred from homology"/>
<dbReference type="GO" id="GO:0009450">
    <property type="term" value="P:gamma-aminobutyric acid catabolic process"/>
    <property type="evidence" value="ECO:0007669"/>
    <property type="project" value="TreeGrafter"/>
</dbReference>
<dbReference type="Proteomes" id="UP000547674">
    <property type="component" value="Unassembled WGS sequence"/>
</dbReference>
<dbReference type="InterPro" id="IPR029510">
    <property type="entry name" value="Ald_DH_CS_GLU"/>
</dbReference>
<evidence type="ECO:0000259" key="5">
    <source>
        <dbReference type="Pfam" id="PF00171"/>
    </source>
</evidence>
<organism evidence="6 7">
    <name type="scientific">Eiseniibacteriota bacterium</name>
    <dbReference type="NCBI Taxonomy" id="2212470"/>
    <lineage>
        <taxon>Bacteria</taxon>
        <taxon>Candidatus Eiseniibacteriota</taxon>
    </lineage>
</organism>
<dbReference type="Gene3D" id="3.40.605.10">
    <property type="entry name" value="Aldehyde Dehydrogenase, Chain A, domain 1"/>
    <property type="match status" value="1"/>
</dbReference>
<evidence type="ECO:0000256" key="4">
    <source>
        <dbReference type="RuleBase" id="RU003345"/>
    </source>
</evidence>
<dbReference type="EMBL" id="JABDJR010000584">
    <property type="protein sequence ID" value="NNF07969.1"/>
    <property type="molecule type" value="Genomic_DNA"/>
</dbReference>
<evidence type="ECO:0000313" key="7">
    <source>
        <dbReference type="Proteomes" id="UP000547674"/>
    </source>
</evidence>
<dbReference type="AlphaFoldDB" id="A0A7Y2H3C4"/>
<comment type="similarity">
    <text evidence="1 4">Belongs to the aldehyde dehydrogenase family.</text>
</comment>
<dbReference type="InterPro" id="IPR016162">
    <property type="entry name" value="Ald_DH_N"/>
</dbReference>
<dbReference type="GO" id="GO:0004777">
    <property type="term" value="F:succinate-semialdehyde dehydrogenase (NAD+) activity"/>
    <property type="evidence" value="ECO:0007669"/>
    <property type="project" value="TreeGrafter"/>
</dbReference>
<dbReference type="InterPro" id="IPR015590">
    <property type="entry name" value="Aldehyde_DH_dom"/>
</dbReference>
<protein>
    <submittedName>
        <fullName evidence="6">Aldehyde dehydrogenase</fullName>
    </submittedName>
</protein>
<dbReference type="FunFam" id="3.40.309.10:FF:000009">
    <property type="entry name" value="Aldehyde dehydrogenase A"/>
    <property type="match status" value="1"/>
</dbReference>
<dbReference type="PANTHER" id="PTHR43353:SF5">
    <property type="entry name" value="SUCCINATE-SEMIALDEHYDE DEHYDROGENASE, MITOCHONDRIAL"/>
    <property type="match status" value="1"/>
</dbReference>
<dbReference type="InterPro" id="IPR050740">
    <property type="entry name" value="Aldehyde_DH_Superfamily"/>
</dbReference>
<evidence type="ECO:0000256" key="1">
    <source>
        <dbReference type="ARBA" id="ARBA00009986"/>
    </source>
</evidence>
<dbReference type="InterPro" id="IPR016161">
    <property type="entry name" value="Ald_DH/histidinol_DH"/>
</dbReference>
<evidence type="ECO:0000313" key="6">
    <source>
        <dbReference type="EMBL" id="NNF07969.1"/>
    </source>
</evidence>
<dbReference type="Gene3D" id="3.40.309.10">
    <property type="entry name" value="Aldehyde Dehydrogenase, Chain A, domain 2"/>
    <property type="match status" value="1"/>
</dbReference>
<dbReference type="PANTHER" id="PTHR43353">
    <property type="entry name" value="SUCCINATE-SEMIALDEHYDE DEHYDROGENASE, MITOCHONDRIAL"/>
    <property type="match status" value="1"/>
</dbReference>
<name>A0A7Y2H3C4_UNCEI</name>
<dbReference type="SUPFAM" id="SSF53720">
    <property type="entry name" value="ALDH-like"/>
    <property type="match status" value="1"/>
</dbReference>
<dbReference type="PROSITE" id="PS00687">
    <property type="entry name" value="ALDEHYDE_DEHYDR_GLU"/>
    <property type="match status" value="1"/>
</dbReference>